<name>A0ABQ3IBR0_9BACT</name>
<evidence type="ECO:0000313" key="3">
    <source>
        <dbReference type="Proteomes" id="UP000658258"/>
    </source>
</evidence>
<organism evidence="2 3">
    <name type="scientific">Roseivirga thermotolerans</name>
    <dbReference type="NCBI Taxonomy" id="1758176"/>
    <lineage>
        <taxon>Bacteria</taxon>
        <taxon>Pseudomonadati</taxon>
        <taxon>Bacteroidota</taxon>
        <taxon>Cytophagia</taxon>
        <taxon>Cytophagales</taxon>
        <taxon>Roseivirgaceae</taxon>
        <taxon>Roseivirga</taxon>
    </lineage>
</organism>
<dbReference type="PROSITE" id="PS01302">
    <property type="entry name" value="UPF0758"/>
    <property type="match status" value="1"/>
</dbReference>
<gene>
    <name evidence="2" type="ORF">GCM10011340_32090</name>
</gene>
<dbReference type="EMBL" id="BNAG01000004">
    <property type="protein sequence ID" value="GHE73141.1"/>
    <property type="molecule type" value="Genomic_DNA"/>
</dbReference>
<evidence type="ECO:0000313" key="2">
    <source>
        <dbReference type="EMBL" id="GHE73141.1"/>
    </source>
</evidence>
<dbReference type="Proteomes" id="UP000658258">
    <property type="component" value="Unassembled WGS sequence"/>
</dbReference>
<reference evidence="3" key="1">
    <citation type="journal article" date="2019" name="Int. J. Syst. Evol. Microbiol.">
        <title>The Global Catalogue of Microorganisms (GCM) 10K type strain sequencing project: providing services to taxonomists for standard genome sequencing and annotation.</title>
        <authorList>
            <consortium name="The Broad Institute Genomics Platform"/>
            <consortium name="The Broad Institute Genome Sequencing Center for Infectious Disease"/>
            <person name="Wu L."/>
            <person name="Ma J."/>
        </authorList>
    </citation>
    <scope>NUCLEOTIDE SEQUENCE [LARGE SCALE GENOMIC DNA]</scope>
    <source>
        <strain evidence="3">CGMCC 1.15111</strain>
    </source>
</reference>
<protein>
    <recommendedName>
        <fullName evidence="1">RadC-like JAB domain-containing protein</fullName>
    </recommendedName>
</protein>
<dbReference type="InterPro" id="IPR025657">
    <property type="entry name" value="RadC_JAB"/>
</dbReference>
<feature type="domain" description="RadC-like JAB" evidence="1">
    <location>
        <begin position="27"/>
        <end position="80"/>
    </location>
</feature>
<proteinExistence type="predicted"/>
<evidence type="ECO:0000259" key="1">
    <source>
        <dbReference type="Pfam" id="PF04002"/>
    </source>
</evidence>
<sequence>MNVRLSQEQRIKLLNSDAVYSIMQQILLRENKILFIELIGLGQGNRVNTNPPDVFRMGIYKLAVSMILVHNHPSGHLMPSG</sequence>
<dbReference type="InterPro" id="IPR020891">
    <property type="entry name" value="UPF0758_CS"/>
</dbReference>
<accession>A0ABQ3IBR0</accession>
<comment type="caution">
    <text evidence="2">The sequence shown here is derived from an EMBL/GenBank/DDBJ whole genome shotgun (WGS) entry which is preliminary data.</text>
</comment>
<dbReference type="Pfam" id="PF04002">
    <property type="entry name" value="RadC"/>
    <property type="match status" value="1"/>
</dbReference>
<keyword evidence="3" id="KW-1185">Reference proteome</keyword>
<dbReference type="Gene3D" id="3.40.140.10">
    <property type="entry name" value="Cytidine Deaminase, domain 2"/>
    <property type="match status" value="1"/>
</dbReference>